<accession>A0ABV6AUM0</accession>
<protein>
    <submittedName>
        <fullName evidence="1">Uncharacterized protein</fullName>
    </submittedName>
</protein>
<evidence type="ECO:0000313" key="2">
    <source>
        <dbReference type="Proteomes" id="UP001589733"/>
    </source>
</evidence>
<dbReference type="Proteomes" id="UP001589733">
    <property type="component" value="Unassembled WGS sequence"/>
</dbReference>
<dbReference type="EMBL" id="JBHLYR010000013">
    <property type="protein sequence ID" value="MFB9991202.1"/>
    <property type="molecule type" value="Genomic_DNA"/>
</dbReference>
<sequence>MSFIPFRCAEDRDMAAAVVEDAAYRAAPTCQCGNPKDSGEIMCARCGHFERLDDGRDHDEEAHQARLLKCLPDGDYTASELAEYLS</sequence>
<proteinExistence type="predicted"/>
<gene>
    <name evidence="1" type="ORF">ACFFLM_04295</name>
</gene>
<dbReference type="RefSeq" id="WP_380005894.1">
    <property type="nucleotide sequence ID" value="NZ_JBHLYR010000013.1"/>
</dbReference>
<organism evidence="1 2">
    <name type="scientific">Deinococcus oregonensis</name>
    <dbReference type="NCBI Taxonomy" id="1805970"/>
    <lineage>
        <taxon>Bacteria</taxon>
        <taxon>Thermotogati</taxon>
        <taxon>Deinococcota</taxon>
        <taxon>Deinococci</taxon>
        <taxon>Deinococcales</taxon>
        <taxon>Deinococcaceae</taxon>
        <taxon>Deinococcus</taxon>
    </lineage>
</organism>
<reference evidence="1 2" key="1">
    <citation type="submission" date="2024-09" db="EMBL/GenBank/DDBJ databases">
        <authorList>
            <person name="Sun Q."/>
            <person name="Mori K."/>
        </authorList>
    </citation>
    <scope>NUCLEOTIDE SEQUENCE [LARGE SCALE GENOMIC DNA]</scope>
    <source>
        <strain evidence="1 2">JCM 13503</strain>
    </source>
</reference>
<keyword evidence="2" id="KW-1185">Reference proteome</keyword>
<name>A0ABV6AUM0_9DEIO</name>
<comment type="caution">
    <text evidence="1">The sequence shown here is derived from an EMBL/GenBank/DDBJ whole genome shotgun (WGS) entry which is preliminary data.</text>
</comment>
<evidence type="ECO:0000313" key="1">
    <source>
        <dbReference type="EMBL" id="MFB9991202.1"/>
    </source>
</evidence>